<dbReference type="CDD" id="cd16917">
    <property type="entry name" value="HATPase_UhpB-NarQ-NarX-like"/>
    <property type="match status" value="1"/>
</dbReference>
<dbReference type="GO" id="GO:0046983">
    <property type="term" value="F:protein dimerization activity"/>
    <property type="evidence" value="ECO:0007669"/>
    <property type="project" value="InterPro"/>
</dbReference>
<organism evidence="6 7">
    <name type="scientific">Microbispora rosea</name>
    <dbReference type="NCBI Taxonomy" id="58117"/>
    <lineage>
        <taxon>Bacteria</taxon>
        <taxon>Bacillati</taxon>
        <taxon>Actinomycetota</taxon>
        <taxon>Actinomycetes</taxon>
        <taxon>Streptosporangiales</taxon>
        <taxon>Streptosporangiaceae</taxon>
        <taxon>Microbispora</taxon>
    </lineage>
</organism>
<keyword evidence="3" id="KW-0902">Two-component regulatory system</keyword>
<dbReference type="OrthoDB" id="5241784at2"/>
<dbReference type="InterPro" id="IPR050482">
    <property type="entry name" value="Sensor_HK_TwoCompSys"/>
</dbReference>
<proteinExistence type="predicted"/>
<feature type="transmembrane region" description="Helical" evidence="4">
    <location>
        <begin position="339"/>
        <end position="358"/>
    </location>
</feature>
<keyword evidence="2 6" id="KW-0418">Kinase</keyword>
<dbReference type="Gene3D" id="3.30.565.10">
    <property type="entry name" value="Histidine kinase-like ATPase, C-terminal domain"/>
    <property type="match status" value="1"/>
</dbReference>
<dbReference type="InterPro" id="IPR036890">
    <property type="entry name" value="HATPase_C_sf"/>
</dbReference>
<evidence type="ECO:0000256" key="4">
    <source>
        <dbReference type="SAM" id="Phobius"/>
    </source>
</evidence>
<feature type="transmembrane region" description="Helical" evidence="4">
    <location>
        <begin position="135"/>
        <end position="154"/>
    </location>
</feature>
<name>A0A1N7BV10_9ACTN</name>
<evidence type="ECO:0000313" key="6">
    <source>
        <dbReference type="EMBL" id="SIR55044.1"/>
    </source>
</evidence>
<gene>
    <name evidence="6" type="ORF">SAMN05421833_110191</name>
</gene>
<protein>
    <submittedName>
        <fullName evidence="6">Signal transduction histidine kinase</fullName>
    </submittedName>
</protein>
<reference evidence="7" key="1">
    <citation type="submission" date="2017-01" db="EMBL/GenBank/DDBJ databases">
        <authorList>
            <person name="Varghese N."/>
            <person name="Submissions S."/>
        </authorList>
    </citation>
    <scope>NUCLEOTIDE SEQUENCE [LARGE SCALE GENOMIC DNA]</scope>
    <source>
        <strain evidence="7">ATCC 12950</strain>
    </source>
</reference>
<feature type="transmembrane region" description="Helical" evidence="4">
    <location>
        <begin position="66"/>
        <end position="89"/>
    </location>
</feature>
<dbReference type="AlphaFoldDB" id="A0A1N7BV10"/>
<accession>A0A1N7BV10</accession>
<evidence type="ECO:0000259" key="5">
    <source>
        <dbReference type="Pfam" id="PF07730"/>
    </source>
</evidence>
<feature type="transmembrane region" description="Helical" evidence="4">
    <location>
        <begin position="315"/>
        <end position="334"/>
    </location>
</feature>
<feature type="transmembrane region" description="Helical" evidence="4">
    <location>
        <begin position="287"/>
        <end position="309"/>
    </location>
</feature>
<dbReference type="Pfam" id="PF07730">
    <property type="entry name" value="HisKA_3"/>
    <property type="match status" value="1"/>
</dbReference>
<keyword evidence="7" id="KW-1185">Reference proteome</keyword>
<keyword evidence="4" id="KW-0472">Membrane</keyword>
<dbReference type="Proteomes" id="UP000186096">
    <property type="component" value="Unassembled WGS sequence"/>
</dbReference>
<dbReference type="STRING" id="58117.SAMN05421833_110191"/>
<dbReference type="InterPro" id="IPR011712">
    <property type="entry name" value="Sig_transdc_His_kin_sub3_dim/P"/>
</dbReference>
<keyword evidence="1" id="KW-0808">Transferase</keyword>
<dbReference type="EMBL" id="FTNI01000010">
    <property type="protein sequence ID" value="SIR55044.1"/>
    <property type="molecule type" value="Genomic_DNA"/>
</dbReference>
<evidence type="ECO:0000256" key="2">
    <source>
        <dbReference type="ARBA" id="ARBA00022777"/>
    </source>
</evidence>
<feature type="transmembrane region" description="Helical" evidence="4">
    <location>
        <begin position="252"/>
        <end position="275"/>
    </location>
</feature>
<keyword evidence="4" id="KW-0812">Transmembrane</keyword>
<dbReference type="PANTHER" id="PTHR24421">
    <property type="entry name" value="NITRATE/NITRITE SENSOR PROTEIN NARX-RELATED"/>
    <property type="match status" value="1"/>
</dbReference>
<dbReference type="GO" id="GO:0000155">
    <property type="term" value="F:phosphorelay sensor kinase activity"/>
    <property type="evidence" value="ECO:0007669"/>
    <property type="project" value="InterPro"/>
</dbReference>
<dbReference type="Gene3D" id="1.20.5.1930">
    <property type="match status" value="1"/>
</dbReference>
<evidence type="ECO:0000256" key="3">
    <source>
        <dbReference type="ARBA" id="ARBA00023012"/>
    </source>
</evidence>
<dbReference type="GO" id="GO:0016020">
    <property type="term" value="C:membrane"/>
    <property type="evidence" value="ECO:0007669"/>
    <property type="project" value="InterPro"/>
</dbReference>
<dbReference type="PANTHER" id="PTHR24421:SF63">
    <property type="entry name" value="SENSOR HISTIDINE KINASE DESK"/>
    <property type="match status" value="1"/>
</dbReference>
<feature type="domain" description="Signal transduction histidine kinase subgroup 3 dimerisation and phosphoacceptor" evidence="5">
    <location>
        <begin position="431"/>
        <end position="495"/>
    </location>
</feature>
<dbReference type="RefSeq" id="WP_076435532.1">
    <property type="nucleotide sequence ID" value="NZ_FTNI01000010.1"/>
</dbReference>
<evidence type="ECO:0000313" key="7">
    <source>
        <dbReference type="Proteomes" id="UP000186096"/>
    </source>
</evidence>
<dbReference type="SUPFAM" id="SSF55874">
    <property type="entry name" value="ATPase domain of HSP90 chaperone/DNA topoisomerase II/histidine kinase"/>
    <property type="match status" value="1"/>
</dbReference>
<feature type="transmembrane region" description="Helical" evidence="4">
    <location>
        <begin position="34"/>
        <end position="54"/>
    </location>
</feature>
<feature type="transmembrane region" description="Helical" evidence="4">
    <location>
        <begin position="7"/>
        <end position="28"/>
    </location>
</feature>
<sequence>MWSAYRLARFVAIVVSVGFSYGGFIGIFRSDDPATAKALGCGLLVGLLLMHLYNCVRMVDGRRPKAWQWTLALQAVLTGAGLLMFPSTWYGNTGFLAAAVLLLIRPAGPAWAGFAVIVLAQYLSGLEVRPTVWDAAYLAIGHTAFVGIALYGVARFADLVGDLEKTRTALADAEVTRERLAFAHLLNERVGMSLQEVVRHGEAVRRAAEVPAARERLAESLATARSALADTRSVAHAHRDGAPTGRRVADDLTASVVMGLGVAAVLLMLLTNPIKSILKADETSGEAALYIGLVAVFTALFLWCCWIGGDDGRPRFWRTALAAAFVVALAPEIVFERSFWYLSIFLPALTLVLLRGWLRWAVTMPLIAQDWLTLALWDVTLQGPTFVDQTYQVVWVGERVLVVYGFVRMNRLTRELQHARAELARTEIARERLRFARDLHDLLGFSLSVIVLKSELAFRLLDKDRARAERELGDGLEAARQALADIAAVAAGYRSVRLLDEVESARAVLETAGFAVNGTVDTPPLTAEQSNALATVLREGVTNVLRHSDGRSCTIEAGVTGGTVRLRLRNDGVRTNDVPPGAGLDNLRHRLQAVGGTLRSEAVDGSYELTAEIPLAPLEPAQIQPSSVAMRIASTRLRAPRRTIADDR</sequence>
<keyword evidence="4" id="KW-1133">Transmembrane helix</keyword>
<evidence type="ECO:0000256" key="1">
    <source>
        <dbReference type="ARBA" id="ARBA00022679"/>
    </source>
</evidence>